<evidence type="ECO:0000256" key="5">
    <source>
        <dbReference type="ARBA" id="ARBA00022989"/>
    </source>
</evidence>
<dbReference type="GO" id="GO:0016020">
    <property type="term" value="C:membrane"/>
    <property type="evidence" value="ECO:0007669"/>
    <property type="project" value="UniProtKB-SubCell"/>
</dbReference>
<dbReference type="PANTHER" id="PTHR43840:SF15">
    <property type="entry name" value="MITOCHONDRIAL METAL TRANSPORTER 1-RELATED"/>
    <property type="match status" value="1"/>
</dbReference>
<evidence type="ECO:0000256" key="7">
    <source>
        <dbReference type="SAM" id="Phobius"/>
    </source>
</evidence>
<organism evidence="9">
    <name type="scientific">Leptotrichia rugosa</name>
    <dbReference type="NCBI Taxonomy" id="3239302"/>
    <lineage>
        <taxon>Bacteria</taxon>
        <taxon>Fusobacteriati</taxon>
        <taxon>Fusobacteriota</taxon>
        <taxon>Fusobacteriia</taxon>
        <taxon>Fusobacteriales</taxon>
        <taxon>Leptotrichiaceae</taxon>
        <taxon>Leptotrichia</taxon>
    </lineage>
</organism>
<gene>
    <name evidence="9" type="ORF">AB8B22_10600</name>
</gene>
<accession>A0AB39VHE6</accession>
<dbReference type="Pfam" id="PF00583">
    <property type="entry name" value="Acetyltransf_1"/>
    <property type="match status" value="1"/>
</dbReference>
<evidence type="ECO:0000313" key="9">
    <source>
        <dbReference type="EMBL" id="XDU66796.1"/>
    </source>
</evidence>
<dbReference type="EC" id="2.3.1.-" evidence="9"/>
<dbReference type="SUPFAM" id="SSF55729">
    <property type="entry name" value="Acyl-CoA N-acyltransferases (Nat)"/>
    <property type="match status" value="1"/>
</dbReference>
<dbReference type="Pfam" id="PF01545">
    <property type="entry name" value="Cation_efflux"/>
    <property type="match status" value="1"/>
</dbReference>
<dbReference type="NCBIfam" id="TIGR01297">
    <property type="entry name" value="CDF"/>
    <property type="match status" value="1"/>
</dbReference>
<comment type="similarity">
    <text evidence="2">Belongs to the cation diffusion facilitator (CDF) transporter (TC 2.A.4) family.</text>
</comment>
<name>A0AB39VHE6_9FUSO</name>
<dbReference type="GO" id="GO:0008324">
    <property type="term" value="F:monoatomic cation transmembrane transporter activity"/>
    <property type="evidence" value="ECO:0007669"/>
    <property type="project" value="InterPro"/>
</dbReference>
<sequence>MKVEHWDKKSNITKELQKFRALDINFSIDLDNDELFFIYNEEKLCGYATINLEKNAKLKKIFVIPKYRNNGYGTFLLKYIINWITKEKCDSLTVTNHKKMNNFLEKQKFLRTEDGYILDKLLEIQKQKKNMVFVAKVAIIINIILAFLKIFSGKIFNSMSLLADGLNSFSDLITNILVIIGLKVGSNPEDKEHPFGHGKIESVFSIIIGTFIMLSAVQLIRENIEKVFSKNGENVKLSNILITISIISILIKVFQLIFMKNKTKSYRGALINSLLQDYKNDIIISISVLIGLLCSEINPVFDTIIGLIVAIYILKSGYELIRDNSLILMDSQNEELLSKIRDEILEFEEIENAHDFKMTTSGKDIHIFLDARMKKDKTIEEAHEIINTISKKIKYQHPNIKSLFVHIEPMYEDD</sequence>
<dbReference type="InterPro" id="IPR016181">
    <property type="entry name" value="Acyl_CoA_acyltransferase"/>
</dbReference>
<dbReference type="InterPro" id="IPR050291">
    <property type="entry name" value="CDF_Transporter"/>
</dbReference>
<dbReference type="Gene3D" id="1.20.1510.10">
    <property type="entry name" value="Cation efflux protein transmembrane domain"/>
    <property type="match status" value="1"/>
</dbReference>
<dbReference type="InterPro" id="IPR002524">
    <property type="entry name" value="Cation_efflux"/>
</dbReference>
<dbReference type="PANTHER" id="PTHR43840">
    <property type="entry name" value="MITOCHONDRIAL METAL TRANSPORTER 1-RELATED"/>
    <property type="match status" value="1"/>
</dbReference>
<dbReference type="InterPro" id="IPR058533">
    <property type="entry name" value="Cation_efflux_TM"/>
</dbReference>
<keyword evidence="9" id="KW-0012">Acyltransferase</keyword>
<dbReference type="Gene3D" id="3.40.630.30">
    <property type="match status" value="1"/>
</dbReference>
<dbReference type="RefSeq" id="WP_369711060.1">
    <property type="nucleotide sequence ID" value="NZ_CP165644.1"/>
</dbReference>
<dbReference type="SUPFAM" id="SSF161111">
    <property type="entry name" value="Cation efflux protein transmembrane domain-like"/>
    <property type="match status" value="1"/>
</dbReference>
<keyword evidence="3" id="KW-0813">Transport</keyword>
<dbReference type="InterPro" id="IPR000182">
    <property type="entry name" value="GNAT_dom"/>
</dbReference>
<evidence type="ECO:0000256" key="2">
    <source>
        <dbReference type="ARBA" id="ARBA00008114"/>
    </source>
</evidence>
<dbReference type="GO" id="GO:0016747">
    <property type="term" value="F:acyltransferase activity, transferring groups other than amino-acyl groups"/>
    <property type="evidence" value="ECO:0007669"/>
    <property type="project" value="InterPro"/>
</dbReference>
<keyword evidence="4 7" id="KW-0812">Transmembrane</keyword>
<reference evidence="9" key="1">
    <citation type="submission" date="2024-07" db="EMBL/GenBank/DDBJ databases">
        <authorList>
            <person name="Li X.-J."/>
            <person name="Wang X."/>
        </authorList>
    </citation>
    <scope>NUCLEOTIDE SEQUENCE</scope>
    <source>
        <strain evidence="9">HSP-334</strain>
    </source>
</reference>
<evidence type="ECO:0000259" key="8">
    <source>
        <dbReference type="PROSITE" id="PS51186"/>
    </source>
</evidence>
<protein>
    <submittedName>
        <fullName evidence="9">GNAT family N-acetyltransferase</fullName>
        <ecNumber evidence="9">2.3.1.-</ecNumber>
    </submittedName>
</protein>
<dbReference type="Gene3D" id="3.30.70.1350">
    <property type="entry name" value="Cation efflux protein, cytoplasmic domain"/>
    <property type="match status" value="1"/>
</dbReference>
<keyword evidence="6 7" id="KW-0472">Membrane</keyword>
<dbReference type="EMBL" id="CP165644">
    <property type="protein sequence ID" value="XDU66796.1"/>
    <property type="molecule type" value="Genomic_DNA"/>
</dbReference>
<dbReference type="CDD" id="cd04301">
    <property type="entry name" value="NAT_SF"/>
    <property type="match status" value="1"/>
</dbReference>
<evidence type="ECO:0000256" key="1">
    <source>
        <dbReference type="ARBA" id="ARBA00004141"/>
    </source>
</evidence>
<evidence type="ECO:0000256" key="6">
    <source>
        <dbReference type="ARBA" id="ARBA00023136"/>
    </source>
</evidence>
<dbReference type="PROSITE" id="PS51186">
    <property type="entry name" value="GNAT"/>
    <property type="match status" value="1"/>
</dbReference>
<dbReference type="InterPro" id="IPR027469">
    <property type="entry name" value="Cation_efflux_TMD_sf"/>
</dbReference>
<evidence type="ECO:0000256" key="3">
    <source>
        <dbReference type="ARBA" id="ARBA00022448"/>
    </source>
</evidence>
<feature type="transmembrane region" description="Helical" evidence="7">
    <location>
        <begin position="280"/>
        <end position="298"/>
    </location>
</feature>
<dbReference type="Pfam" id="PF16916">
    <property type="entry name" value="ZT_dimer"/>
    <property type="match status" value="1"/>
</dbReference>
<feature type="domain" description="N-acetyltransferase" evidence="8">
    <location>
        <begin position="1"/>
        <end position="123"/>
    </location>
</feature>
<feature type="transmembrane region" description="Helical" evidence="7">
    <location>
        <begin position="133"/>
        <end position="153"/>
    </location>
</feature>
<dbReference type="KEGG" id="lrug:AB8B22_10600"/>
<dbReference type="InterPro" id="IPR036837">
    <property type="entry name" value="Cation_efflux_CTD_sf"/>
</dbReference>
<dbReference type="AlphaFoldDB" id="A0AB39VHE6"/>
<dbReference type="InterPro" id="IPR027470">
    <property type="entry name" value="Cation_efflux_CTD"/>
</dbReference>
<proteinExistence type="inferred from homology"/>
<dbReference type="SUPFAM" id="SSF160240">
    <property type="entry name" value="Cation efflux protein cytoplasmic domain-like"/>
    <property type="match status" value="1"/>
</dbReference>
<keyword evidence="9" id="KW-0808">Transferase</keyword>
<evidence type="ECO:0000256" key="4">
    <source>
        <dbReference type="ARBA" id="ARBA00022692"/>
    </source>
</evidence>
<feature type="transmembrane region" description="Helical" evidence="7">
    <location>
        <begin position="240"/>
        <end position="259"/>
    </location>
</feature>
<keyword evidence="5 7" id="KW-1133">Transmembrane helix</keyword>
<feature type="transmembrane region" description="Helical" evidence="7">
    <location>
        <begin position="203"/>
        <end position="220"/>
    </location>
</feature>
<comment type="subcellular location">
    <subcellularLocation>
        <location evidence="1">Membrane</location>
        <topology evidence="1">Multi-pass membrane protein</topology>
    </subcellularLocation>
</comment>